<evidence type="ECO:0000256" key="2">
    <source>
        <dbReference type="ARBA" id="ARBA00022692"/>
    </source>
</evidence>
<dbReference type="HAMAP" id="MF_02065">
    <property type="entry name" value="MltG"/>
    <property type="match status" value="1"/>
</dbReference>
<proteinExistence type="inferred from homology"/>
<evidence type="ECO:0000256" key="3">
    <source>
        <dbReference type="ARBA" id="ARBA00022989"/>
    </source>
</evidence>
<name>A0ABT1PYN4_9ACTN</name>
<evidence type="ECO:0000313" key="10">
    <source>
        <dbReference type="Proteomes" id="UP001057702"/>
    </source>
</evidence>
<dbReference type="EMBL" id="JANFNG010000015">
    <property type="protein sequence ID" value="MCQ4082776.1"/>
    <property type="molecule type" value="Genomic_DNA"/>
</dbReference>
<evidence type="ECO:0000256" key="6">
    <source>
        <dbReference type="ARBA" id="ARBA00023316"/>
    </source>
</evidence>
<dbReference type="InterPro" id="IPR003770">
    <property type="entry name" value="MLTG-like"/>
</dbReference>
<gene>
    <name evidence="7 9" type="primary">mltG</name>
    <name evidence="9" type="ORF">NGB36_19745</name>
</gene>
<sequence length="524" mass="55922">MSDYGQGPAPRPWHPDDPLYGDPYGSYDGTYASHDPYADGAPQYPQQAPQQQYGPQQYGPQQYGPQQYGQYPQQPHIPQQPQWDTQPQPQVQAYGGWETAQAGQAGYVTPPADPYGSPAHPYRPSGYAPQPAPGQTAEWHAPVDEPGPFDEPDEPETHPFFTDAPGSDDYDDDPDGKRPGKKKRRSGCAVLLAFVVLGGVIGGGGYVGYRYYENHIAAAPDYVGGGMGSVTVDVPNGATLAQIGNILKQNGVVKSVEAFTAAAAGTSIQGGSYTLHRQMSAASAVALMTNGSAQNALVIPEGWRATQVYAALDTYLGLAPGTSAAAAKSANLGLPSYAGGNPEGFLYPSRYSIGKSTKPADALTQMVSQAQSEFASDNLQAQAQAVGKSPYEIIVIASLIQAEAQQPQDFGKVSRVIYNRLQQQMALGFDSTINYAKGRSTLHTTTADTQYPSPYNTYLHKGLPPGPIDNPGHQAIEAALNPTAGNWLYFVTVKPGDTRFTDSAAVQQQNVEAFNQYQQEHGGQ</sequence>
<dbReference type="EC" id="4.2.2.29" evidence="7"/>
<keyword evidence="4 7" id="KW-0472">Membrane</keyword>
<dbReference type="CDD" id="cd08010">
    <property type="entry name" value="MltG_like"/>
    <property type="match status" value="1"/>
</dbReference>
<keyword evidence="1 7" id="KW-1003">Cell membrane</keyword>
<evidence type="ECO:0000256" key="8">
    <source>
        <dbReference type="SAM" id="MobiDB-lite"/>
    </source>
</evidence>
<evidence type="ECO:0000256" key="5">
    <source>
        <dbReference type="ARBA" id="ARBA00023239"/>
    </source>
</evidence>
<feature type="region of interest" description="Disordered" evidence="8">
    <location>
        <begin position="1"/>
        <end position="183"/>
    </location>
</feature>
<keyword evidence="5 7" id="KW-0456">Lyase</keyword>
<keyword evidence="6 7" id="KW-0961">Cell wall biogenesis/degradation</keyword>
<comment type="subcellular location">
    <subcellularLocation>
        <location evidence="7">Cell membrane</location>
        <topology evidence="7">Single-pass membrane protein</topology>
    </subcellularLocation>
</comment>
<evidence type="ECO:0000256" key="4">
    <source>
        <dbReference type="ARBA" id="ARBA00023136"/>
    </source>
</evidence>
<feature type="transmembrane region" description="Helical" evidence="7">
    <location>
        <begin position="187"/>
        <end position="209"/>
    </location>
</feature>
<keyword evidence="10" id="KW-1185">Reference proteome</keyword>
<comment type="catalytic activity">
    <reaction evidence="7">
        <text>a peptidoglycan chain = a peptidoglycan chain with N-acetyl-1,6-anhydromuramyl-[peptide] at the reducing end + a peptidoglycan chain with N-acetylglucosamine at the non-reducing end.</text>
        <dbReference type="EC" id="4.2.2.29"/>
    </reaction>
</comment>
<dbReference type="Proteomes" id="UP001057702">
    <property type="component" value="Unassembled WGS sequence"/>
</dbReference>
<reference evidence="9" key="1">
    <citation type="submission" date="2022-06" db="EMBL/GenBank/DDBJ databases">
        <title>Draft genome sequence of Streptomyces sp. RB6PN25 isolated from peat swamp forest in Thailand.</title>
        <authorList>
            <person name="Duangmal K."/>
            <person name="Klaysubun C."/>
        </authorList>
    </citation>
    <scope>NUCLEOTIDE SEQUENCE</scope>
    <source>
        <strain evidence="9">RB6PN25</strain>
    </source>
</reference>
<organism evidence="9 10">
    <name type="scientific">Streptomyces humicola</name>
    <dbReference type="NCBI Taxonomy" id="2953240"/>
    <lineage>
        <taxon>Bacteria</taxon>
        <taxon>Bacillati</taxon>
        <taxon>Actinomycetota</taxon>
        <taxon>Actinomycetes</taxon>
        <taxon>Kitasatosporales</taxon>
        <taxon>Streptomycetaceae</taxon>
        <taxon>Streptomyces</taxon>
    </lineage>
</organism>
<evidence type="ECO:0000313" key="9">
    <source>
        <dbReference type="EMBL" id="MCQ4082776.1"/>
    </source>
</evidence>
<feature type="site" description="Important for catalytic activity" evidence="7">
    <location>
        <position position="403"/>
    </location>
</feature>
<dbReference type="PANTHER" id="PTHR30518:SF2">
    <property type="entry name" value="ENDOLYTIC MUREIN TRANSGLYCOSYLASE"/>
    <property type="match status" value="1"/>
</dbReference>
<keyword evidence="2 7" id="KW-0812">Transmembrane</keyword>
<evidence type="ECO:0000256" key="1">
    <source>
        <dbReference type="ARBA" id="ARBA00022475"/>
    </source>
</evidence>
<dbReference type="Pfam" id="PF02618">
    <property type="entry name" value="YceG"/>
    <property type="match status" value="1"/>
</dbReference>
<evidence type="ECO:0000256" key="7">
    <source>
        <dbReference type="HAMAP-Rule" id="MF_02065"/>
    </source>
</evidence>
<keyword evidence="3 7" id="KW-1133">Transmembrane helix</keyword>
<comment type="caution">
    <text evidence="9">The sequence shown here is derived from an EMBL/GenBank/DDBJ whole genome shotgun (WGS) entry which is preliminary data.</text>
</comment>
<dbReference type="NCBIfam" id="TIGR00247">
    <property type="entry name" value="endolytic transglycosylase MltG"/>
    <property type="match status" value="1"/>
</dbReference>
<accession>A0ABT1PYN4</accession>
<comment type="similarity">
    <text evidence="7">Belongs to the transglycosylase MltG family.</text>
</comment>
<feature type="compositionally biased region" description="Low complexity" evidence="8">
    <location>
        <begin position="38"/>
        <end position="92"/>
    </location>
</feature>
<comment type="function">
    <text evidence="7">Functions as a peptidoglycan terminase that cleaves nascent peptidoglycan strands endolytically to terminate their elongation.</text>
</comment>
<dbReference type="Gene3D" id="3.30.1490.480">
    <property type="entry name" value="Endolytic murein transglycosylase"/>
    <property type="match status" value="1"/>
</dbReference>
<protein>
    <recommendedName>
        <fullName evidence="7">Endolytic murein transglycosylase</fullName>
        <ecNumber evidence="7">4.2.2.29</ecNumber>
    </recommendedName>
    <alternativeName>
        <fullName evidence="7">Peptidoglycan lytic transglycosylase</fullName>
    </alternativeName>
    <alternativeName>
        <fullName evidence="7">Peptidoglycan polymerization terminase</fullName>
    </alternativeName>
</protein>
<dbReference type="RefSeq" id="WP_255921677.1">
    <property type="nucleotide sequence ID" value="NZ_JANFNG010000015.1"/>
</dbReference>
<dbReference type="PANTHER" id="PTHR30518">
    <property type="entry name" value="ENDOLYTIC MUREIN TRANSGLYCOSYLASE"/>
    <property type="match status" value="1"/>
</dbReference>